<proteinExistence type="predicted"/>
<dbReference type="AlphaFoldDB" id="A0A4U5JDA5"/>
<evidence type="ECO:0000313" key="3">
    <source>
        <dbReference type="Proteomes" id="UP000308037"/>
    </source>
</evidence>
<feature type="transmembrane region" description="Helical" evidence="1">
    <location>
        <begin position="7"/>
        <end position="28"/>
    </location>
</feature>
<feature type="transmembrane region" description="Helical" evidence="1">
    <location>
        <begin position="206"/>
        <end position="225"/>
    </location>
</feature>
<dbReference type="GO" id="GO:0004252">
    <property type="term" value="F:serine-type endopeptidase activity"/>
    <property type="evidence" value="ECO:0007669"/>
    <property type="project" value="InterPro"/>
</dbReference>
<dbReference type="CDD" id="cd06530">
    <property type="entry name" value="S26_SPase_I"/>
    <property type="match status" value="1"/>
</dbReference>
<feature type="transmembrane region" description="Helical" evidence="1">
    <location>
        <begin position="340"/>
        <end position="364"/>
    </location>
</feature>
<dbReference type="EMBL" id="QKNX01000002">
    <property type="protein sequence ID" value="TKR26256.1"/>
    <property type="molecule type" value="Genomic_DNA"/>
</dbReference>
<dbReference type="SUPFAM" id="SSF51306">
    <property type="entry name" value="LexA/Signal peptidase"/>
    <property type="match status" value="1"/>
</dbReference>
<dbReference type="Proteomes" id="UP000308037">
    <property type="component" value="Unassembled WGS sequence"/>
</dbReference>
<evidence type="ECO:0000256" key="1">
    <source>
        <dbReference type="SAM" id="Phobius"/>
    </source>
</evidence>
<comment type="caution">
    <text evidence="2">The sequence shown here is derived from an EMBL/GenBank/DDBJ whole genome shotgun (WGS) entry which is preliminary data.</text>
</comment>
<dbReference type="InterPro" id="IPR036286">
    <property type="entry name" value="LexA/Signal_pep-like_sf"/>
</dbReference>
<dbReference type="InterPro" id="IPR019533">
    <property type="entry name" value="Peptidase_S26"/>
</dbReference>
<feature type="transmembrane region" description="Helical" evidence="1">
    <location>
        <begin position="167"/>
        <end position="185"/>
    </location>
</feature>
<protein>
    <submittedName>
        <fullName evidence="2">S26 family signal peptidase</fullName>
    </submittedName>
</protein>
<dbReference type="GO" id="GO:0006465">
    <property type="term" value="P:signal peptide processing"/>
    <property type="evidence" value="ECO:0007669"/>
    <property type="project" value="InterPro"/>
</dbReference>
<reference evidence="2 3" key="1">
    <citation type="submission" date="2019-04" db="EMBL/GenBank/DDBJ databases">
        <title>Natronomonas sp. F20-122 a newhaloarchaeon isolated from a saline saltern of Isla Bacuta, Huelva, Spain.</title>
        <authorList>
            <person name="Duran-Viseras A."/>
            <person name="Sanchez-Porro C."/>
            <person name="Ventosa A."/>
        </authorList>
    </citation>
    <scope>NUCLEOTIDE SEQUENCE [LARGE SCALE GENOMIC DNA]</scope>
    <source>
        <strain evidence="2 3">F20-122</strain>
    </source>
</reference>
<gene>
    <name evidence="2" type="ORF">DM868_07105</name>
</gene>
<dbReference type="RefSeq" id="WP_137276172.1">
    <property type="nucleotide sequence ID" value="NZ_QKNX01000002.1"/>
</dbReference>
<keyword evidence="1" id="KW-0472">Membrane</keyword>
<keyword evidence="1" id="KW-0812">Transmembrane</keyword>
<sequence>MNLRSAAVYTVELGLLLSVAAILVGQFYGTPVLLSFVETGSMAPTMEAGDGFVAIPAAVAGPVERGDVVTFEARNLHGGGLTTHRVVGETNQGYVTQGDANTVTDQADTEPPVSDGQIKAKALRVDGDVVVIPHLGTAVMGLQDGLGRAQQGLAATLGTSALLGTQGLSYLLFGFGTLVYAIGLFEERSGRPRGDRSRSRSRPHVYDGRTILLASILFIATVSMGTMGAMSGTERIDIVSASFDSERPTVIPAGEQRQWNDTFYNGGVIPVVTTLEPTSGGIETGPPDHVRLSRGESANVTVTVTAPPETGAYVRSYAEYRYFVVLPPSVILSLHAIHPWLAMSAVTAVISTVFVVPVLFVTGFGPVRTRERKRESPTGWW</sequence>
<keyword evidence="3" id="KW-1185">Reference proteome</keyword>
<accession>A0A4U5JDA5</accession>
<keyword evidence="1" id="KW-1133">Transmembrane helix</keyword>
<evidence type="ECO:0000313" key="2">
    <source>
        <dbReference type="EMBL" id="TKR26256.1"/>
    </source>
</evidence>
<dbReference type="OrthoDB" id="50404at2157"/>
<organism evidence="2 3">
    <name type="scientific">Natronomonas salsuginis</name>
    <dbReference type="NCBI Taxonomy" id="2217661"/>
    <lineage>
        <taxon>Archaea</taxon>
        <taxon>Methanobacteriati</taxon>
        <taxon>Methanobacteriota</taxon>
        <taxon>Stenosarchaea group</taxon>
        <taxon>Halobacteria</taxon>
        <taxon>Halobacteriales</taxon>
        <taxon>Natronomonadaceae</taxon>
        <taxon>Natronomonas</taxon>
    </lineage>
</organism>
<name>A0A4U5JDA5_9EURY</name>